<feature type="compositionally biased region" description="Basic and acidic residues" evidence="1">
    <location>
        <begin position="1329"/>
        <end position="1346"/>
    </location>
</feature>
<evidence type="ECO:0000256" key="1">
    <source>
        <dbReference type="SAM" id="MobiDB-lite"/>
    </source>
</evidence>
<feature type="compositionally biased region" description="Basic residues" evidence="1">
    <location>
        <begin position="1453"/>
        <end position="1467"/>
    </location>
</feature>
<feature type="region of interest" description="Disordered" evidence="1">
    <location>
        <begin position="1387"/>
        <end position="1511"/>
    </location>
</feature>
<feature type="region of interest" description="Disordered" evidence="1">
    <location>
        <begin position="448"/>
        <end position="475"/>
    </location>
</feature>
<feature type="compositionally biased region" description="Basic and acidic residues" evidence="1">
    <location>
        <begin position="231"/>
        <end position="245"/>
    </location>
</feature>
<proteinExistence type="predicted"/>
<feature type="region of interest" description="Disordered" evidence="1">
    <location>
        <begin position="385"/>
        <end position="406"/>
    </location>
</feature>
<accession>N6TIE6</accession>
<sequence length="2049" mass="235468">MAKIICILKYKIRRNTRVAYHTKQSRRPLDDTTQQITHETVTQKAPTSELADEYTSPVRKHSDAEETHEFVTRFKSTPDSEEAAQVVTKRTILKKKHKKGHEGDTVIEEIISESTPQKIDKTGPTIEELSDTESEPQPNEYTVEEMPESPTPKKKKSVKHMGGRPERGDIVTVDEAISEQPKFIVEELPEQIEETTVVEDGIPRKKVVRKRVIKKKKDGKQETTEITTVEQEGKKPETTISVQEKELCEEPEYVVEELPQQIEETIPEYIVEELPEQIEEKTVVEEGIPRKKVIKKRVIKKKKGDKQETTEIVTVEQEGKKPEITITVEEEQVPEQPEYVVEELPEQIEETTVVEDGIRRKKVIKKRVIKKKKGDKQETTRIVTVEQEGKKPETTITVDEEQTPKQPEYVIEELPEQIEETTVVEEGIPRKKVIKKRVIKKKKGDKQETTQIVTVEQEGKKPETTITVDEEQTPEQPEYVIEELPEQIEESTVVEGGISRKKVVKKRVIKKKKGDKQETTKIVTIEQEGKKPETTITVEEEQVPEQPEYIVEELPEQIEETTVVEDGIPIKKVTKKRVIKKKKGVKQETTEIVTVEQEGKKPETTITVNEEQVPDQPEYVVEELPEQIEETTVVEEGVPRQKVVRKRVIKKKKGDKQETTEIVTVEQEGKKPQMTISVEEKEIPHEQEYLIEELPEQIEETTVVEEGVPRQKVVRKRVIKKKRGGKQETTKIITVEQEGKKPETTITVEEEQVPEQPEYIVEELPEQIEETIVVEEGIPRRKIEETTVVEEGIPRKKVTKKRVIKKKKGDKQETTEIVTVEQEGKKPETTITVEEEQVPEQPEYVVEELPEQIEETIVVEEGIPRRKVVKKRVIKKKKGDKQETTKIVTVEQEGKRPETTVTVEEEQMPKQPEYIVEELPEQIEQTTVVEEGIPRKRVVKKRVIKRKKGNKQEKTEIITVEQEGKEPKTTVTVEEVEEDESRYVAEEIPEKVPTKAVEIDQPKKKVRKSKKPISEDAYLFVPLLEQQKDLPTTPEIFELLKMEVIRILLAHPLPQFPELTDMPTGYRVLVEYPEEKEEIDLGDGRKGTIRKRKIKKRIGDTDEVITISIKEKPDEEPTIKGNIQEENASEIEDMSEMVPVIEIPEETEVVDMTTSDDIPKKKITKKRKLLKKIGPKIEETEVISVFEDGKRPKTTVKIKEYDIDATPKEITLVKHKLELIDIKPKQPVIVEKDDIPKLTELKLRKPKRPQKAAEEKKQPMFRLKSRIKLIIFPPLSEVEQHGIITNLPAYIRDHGELSRNISDAQKVLKKKKIRKFKDIDYMPPELEEVEHVDMPAKPETTDAKDSPKHKRLPKERQQPDEKTAILELGKGQIPEDVELPEKVLLKKIPETASDKEPLEVKEAKTKKPDESKIKNRSEEHDEEPIAFEPYDIDKTDFEMEDFETSDKDDVQKIKKKVPTKYKKKPKAKSSPDVDELQLIMGVPKEKPDIESEDVSFQPKQKPKREEEPEKIKLKPFKVPKYEGPAEKVRLEGPEYQKPIVVYELPEVITTVDEKTPEGIKKTIKKRRTIKKRLGPTQEVTNIETLIPEQGKSETIVTTEIEYITDEFVVPYDAAEVIELPTEEKIIKTKVNDKVITKKFTKRKLKKPIGKSQSEITEILTVDEDEKKPQVLVVIYTVEEDLLPDQEEADELLPLLKVRPKKGKPLVVELPEEVVVEEVKVDKNTTKTVIKNKKQYKKLHKPKEEIITLQTREIDGDSQTDVTIEELVPDDISDILKGEVLEELPSTTEITEDLSGPTPIVTKVTKRKTQKRVGEKAQVTEIVVTEKGNETPITEVNVYLTDEVPRVTEESVDTITIEVPEEITTKVIQTPTGPKIETTKTRILKKLKSPKQETLIVETVYEEDKIPETTVTADEAKDLSALPESTQVLEVPEKITIDKTSKKTMKRIIHKKKGDKIETTKICTVEEDDRKPQTTVTTFTSEISELPPDETLKLLEVLTPKKLKKKPITPHFELETTDVHTIEHTQELGEVSEDLPKVIGTVIQDSLSKP</sequence>
<feature type="region of interest" description="Disordered" evidence="1">
    <location>
        <begin position="40"/>
        <end position="65"/>
    </location>
</feature>
<feature type="region of interest" description="Disordered" evidence="1">
    <location>
        <begin position="812"/>
        <end position="842"/>
    </location>
</feature>
<protein>
    <submittedName>
        <fullName evidence="2">Uncharacterized protein</fullName>
    </submittedName>
</protein>
<feature type="non-terminal residue" evidence="2">
    <location>
        <position position="1"/>
    </location>
</feature>
<dbReference type="OrthoDB" id="6612025at2759"/>
<feature type="compositionally biased region" description="Basic and acidic residues" evidence="1">
    <location>
        <begin position="1387"/>
        <end position="1419"/>
    </location>
</feature>
<reference evidence="2" key="1">
    <citation type="journal article" date="2013" name="Genome Biol.">
        <title>Draft genome of the mountain pine beetle, Dendroctonus ponderosae Hopkins, a major forest pest.</title>
        <authorList>
            <person name="Keeling C.I."/>
            <person name="Yuen M.M."/>
            <person name="Liao N.Y."/>
            <person name="Docking T.R."/>
            <person name="Chan S.K."/>
            <person name="Taylor G.A."/>
            <person name="Palmquist D.L."/>
            <person name="Jackman S.D."/>
            <person name="Nguyen A."/>
            <person name="Li M."/>
            <person name="Henderson H."/>
            <person name="Janes J.K."/>
            <person name="Zhao Y."/>
            <person name="Pandoh P."/>
            <person name="Moore R."/>
            <person name="Sperling F.A."/>
            <person name="Huber D.P."/>
            <person name="Birol I."/>
            <person name="Jones S.J."/>
            <person name="Bohlmann J."/>
        </authorList>
    </citation>
    <scope>NUCLEOTIDE SEQUENCE</scope>
</reference>
<dbReference type="HOGENOM" id="CLU_233147_0_0_1"/>
<evidence type="ECO:0000313" key="2">
    <source>
        <dbReference type="EMBL" id="ENN77568.1"/>
    </source>
</evidence>
<feature type="region of interest" description="Disordered" evidence="1">
    <location>
        <begin position="118"/>
        <end position="175"/>
    </location>
</feature>
<feature type="compositionally biased region" description="Basic and acidic residues" evidence="1">
    <location>
        <begin position="1354"/>
        <end position="1364"/>
    </location>
</feature>
<feature type="region of interest" description="Disordered" evidence="1">
    <location>
        <begin position="213"/>
        <end position="245"/>
    </location>
</feature>
<feature type="region of interest" description="Disordered" evidence="1">
    <location>
        <begin position="963"/>
        <end position="987"/>
    </location>
</feature>
<organism evidence="2">
    <name type="scientific">Dendroctonus ponderosae</name>
    <name type="common">Mountain pine beetle</name>
    <dbReference type="NCBI Taxonomy" id="77166"/>
    <lineage>
        <taxon>Eukaryota</taxon>
        <taxon>Metazoa</taxon>
        <taxon>Ecdysozoa</taxon>
        <taxon>Arthropoda</taxon>
        <taxon>Hexapoda</taxon>
        <taxon>Insecta</taxon>
        <taxon>Pterygota</taxon>
        <taxon>Neoptera</taxon>
        <taxon>Endopterygota</taxon>
        <taxon>Coleoptera</taxon>
        <taxon>Polyphaga</taxon>
        <taxon>Cucujiformia</taxon>
        <taxon>Curculionidae</taxon>
        <taxon>Scolytinae</taxon>
        <taxon>Dendroctonus</taxon>
    </lineage>
</organism>
<gene>
    <name evidence="2" type="ORF">YQE_05864</name>
</gene>
<feature type="region of interest" description="Disordered" evidence="1">
    <location>
        <begin position="883"/>
        <end position="911"/>
    </location>
</feature>
<name>N6TIE6_DENPD</name>
<feature type="region of interest" description="Disordered" evidence="1">
    <location>
        <begin position="1327"/>
        <end position="1372"/>
    </location>
</feature>
<feature type="compositionally biased region" description="Basic residues" evidence="1">
    <location>
        <begin position="152"/>
        <end position="162"/>
    </location>
</feature>
<dbReference type="EMBL" id="KB740941">
    <property type="protein sequence ID" value="ENN77568.1"/>
    <property type="molecule type" value="Genomic_DNA"/>
</dbReference>
<feature type="region of interest" description="Disordered" evidence="1">
    <location>
        <begin position="658"/>
        <end position="683"/>
    </location>
</feature>
<dbReference type="OMA" id="QLEMKEF"/>